<reference evidence="1" key="2">
    <citation type="submission" date="2025-09" db="UniProtKB">
        <authorList>
            <consortium name="EnsemblPlants"/>
        </authorList>
    </citation>
    <scope>IDENTIFICATION</scope>
</reference>
<keyword evidence="2" id="KW-1185">Reference proteome</keyword>
<organism evidence="1 2">
    <name type="scientific">Avena sativa</name>
    <name type="common">Oat</name>
    <dbReference type="NCBI Taxonomy" id="4498"/>
    <lineage>
        <taxon>Eukaryota</taxon>
        <taxon>Viridiplantae</taxon>
        <taxon>Streptophyta</taxon>
        <taxon>Embryophyta</taxon>
        <taxon>Tracheophyta</taxon>
        <taxon>Spermatophyta</taxon>
        <taxon>Magnoliopsida</taxon>
        <taxon>Liliopsida</taxon>
        <taxon>Poales</taxon>
        <taxon>Poaceae</taxon>
        <taxon>BOP clade</taxon>
        <taxon>Pooideae</taxon>
        <taxon>Poodae</taxon>
        <taxon>Poeae</taxon>
        <taxon>Poeae Chloroplast Group 1 (Aveneae type)</taxon>
        <taxon>Aveninae</taxon>
        <taxon>Avena</taxon>
    </lineage>
</organism>
<accession>A0ACD5XHD5</accession>
<evidence type="ECO:0000313" key="1">
    <source>
        <dbReference type="EnsemblPlants" id="AVESA.00010b.r2.4DG0790220.1.CDS"/>
    </source>
</evidence>
<protein>
    <submittedName>
        <fullName evidence="1">Uncharacterized protein</fullName>
    </submittedName>
</protein>
<sequence length="634" mass="70968">MPAKRTVIDCTRGLSREERTIARRNRLESLISSGSHLRRRRRGWLDKEIEKSVKLRVELLALRDAKEAEYARVFKLEHPNQVPSSIPFQEEEFGYSDSPHQALQALRVTNDITEQLSQIVVALALFDGDKMLFACSGVAVPSGPPCKLVLTRFVTSRRLVDEFNKNRNLDDNLRADNVHMDGFLGLYDERIAIVTSCDCDGYVYPVDLDLRAPRPSDGNIIAAARSFKSARLMVTPGHLTVGGDVSWTQITEAALGGPLIDHDGMFLGVILHIDNGESPVFISPGVLGAFSDSHVDKYIVLYCSTEISDFRGYSLPPGVFSIVPSGFWRRIHRLMSAGYPMPPPLVLEFNGELLNSFYEEFGELRAWKEYPYKVTNPDSWEYVWGLLPRDVVTNISRSVVKLASFKGSVGSFACTGLLIKWPGTRGMRPVILTSASLVRSRDDHYDIDKNLTIDVFLPPGQNVKGTLIYYQLGINLAIVSLDKGIHGVRPVDLCRKEGLSKPVVAIGRQIKEGFLMATKGEVCGEPRLSSDYGMSTCKINKAGIGGPLINFDGAFAGMNHYDGKVACFLRRRKIVEILKREIKRRMQRGSTGMLHGVRPKEPIRKWTVPEPYWHHGELEVDLYELPPHIGRTLM</sequence>
<name>A0ACD5XHD5_AVESA</name>
<evidence type="ECO:0000313" key="2">
    <source>
        <dbReference type="Proteomes" id="UP001732700"/>
    </source>
</evidence>
<dbReference type="EnsemblPlants" id="AVESA.00010b.r2.4DG0790220.1">
    <property type="protein sequence ID" value="AVESA.00010b.r2.4DG0790220.1.CDS"/>
    <property type="gene ID" value="AVESA.00010b.r2.4DG0790220"/>
</dbReference>
<proteinExistence type="predicted"/>
<reference evidence="1" key="1">
    <citation type="submission" date="2021-05" db="EMBL/GenBank/DDBJ databases">
        <authorList>
            <person name="Scholz U."/>
            <person name="Mascher M."/>
            <person name="Fiebig A."/>
        </authorList>
    </citation>
    <scope>NUCLEOTIDE SEQUENCE [LARGE SCALE GENOMIC DNA]</scope>
</reference>
<dbReference type="Proteomes" id="UP001732700">
    <property type="component" value="Chromosome 4D"/>
</dbReference>